<gene>
    <name evidence="1" type="ORF">AB5J54_30385</name>
</gene>
<reference evidence="1" key="1">
    <citation type="submission" date="2024-07" db="EMBL/GenBank/DDBJ databases">
        <authorList>
            <person name="Yu S.T."/>
        </authorList>
    </citation>
    <scope>NUCLEOTIDE SEQUENCE</scope>
    <source>
        <strain evidence="1">R44</strain>
    </source>
</reference>
<dbReference type="EMBL" id="CP163444">
    <property type="protein sequence ID" value="XDQ74566.1"/>
    <property type="molecule type" value="Genomic_DNA"/>
</dbReference>
<proteinExistence type="predicted"/>
<accession>A0AB39T4C0</accession>
<dbReference type="AlphaFoldDB" id="A0AB39T4C0"/>
<sequence length="86" mass="9549">MSDMSARCAPYRAKLKHQSFATIIPDRRPEVKLHAGIGLAKLAVGYQGWNGARGGEIYELTAEGWDLLYRVEAGTSMDALPWRAEK</sequence>
<name>A0AB39T4C0_9ACTN</name>
<protein>
    <submittedName>
        <fullName evidence="1">Uncharacterized protein</fullName>
    </submittedName>
</protein>
<dbReference type="RefSeq" id="WP_369147089.1">
    <property type="nucleotide sequence ID" value="NZ_CP163444.1"/>
</dbReference>
<organism evidence="1">
    <name type="scientific">Streptomyces sp. R44</name>
    <dbReference type="NCBI Taxonomy" id="3238633"/>
    <lineage>
        <taxon>Bacteria</taxon>
        <taxon>Bacillati</taxon>
        <taxon>Actinomycetota</taxon>
        <taxon>Actinomycetes</taxon>
        <taxon>Kitasatosporales</taxon>
        <taxon>Streptomycetaceae</taxon>
        <taxon>Streptomyces</taxon>
    </lineage>
</organism>
<evidence type="ECO:0000313" key="1">
    <source>
        <dbReference type="EMBL" id="XDQ74566.1"/>
    </source>
</evidence>